<feature type="compositionally biased region" description="Basic residues" evidence="1">
    <location>
        <begin position="143"/>
        <end position="182"/>
    </location>
</feature>
<feature type="compositionally biased region" description="Low complexity" evidence="1">
    <location>
        <begin position="536"/>
        <end position="549"/>
    </location>
</feature>
<name>Q2QLL0_ORYSJ</name>
<evidence type="ECO:0000256" key="1">
    <source>
        <dbReference type="SAM" id="MobiDB-lite"/>
    </source>
</evidence>
<dbReference type="AlphaFoldDB" id="Q2QLL0"/>
<protein>
    <submittedName>
        <fullName evidence="2">Expressed protein</fullName>
    </submittedName>
</protein>
<organism evidence="2">
    <name type="scientific">Oryza sativa subsp. japonica</name>
    <name type="common">Rice</name>
    <dbReference type="NCBI Taxonomy" id="39947"/>
    <lineage>
        <taxon>Eukaryota</taxon>
        <taxon>Viridiplantae</taxon>
        <taxon>Streptophyta</taxon>
        <taxon>Embryophyta</taxon>
        <taxon>Tracheophyta</taxon>
        <taxon>Spermatophyta</taxon>
        <taxon>Magnoliopsida</taxon>
        <taxon>Liliopsida</taxon>
        <taxon>Poales</taxon>
        <taxon>Poaceae</taxon>
        <taxon>BOP clade</taxon>
        <taxon>Oryzoideae</taxon>
        <taxon>Oryzeae</taxon>
        <taxon>Oryzinae</taxon>
        <taxon>Oryza</taxon>
        <taxon>Oryza sativa</taxon>
    </lineage>
</organism>
<feature type="compositionally biased region" description="Low complexity" evidence="1">
    <location>
        <begin position="560"/>
        <end position="569"/>
    </location>
</feature>
<feature type="compositionally biased region" description="Basic residues" evidence="1">
    <location>
        <begin position="255"/>
        <end position="277"/>
    </location>
</feature>
<feature type="compositionally biased region" description="Basic and acidic residues" evidence="1">
    <location>
        <begin position="209"/>
        <end position="220"/>
    </location>
</feature>
<proteinExistence type="predicted"/>
<reference evidence="2" key="1">
    <citation type="journal article" date="2005" name="BMC Biol.">
        <title>The sequence of rice chromosomes 11 and 12, rich in disease resistance genes and recent gene duplications.</title>
        <authorList>
            <consortium name="The rice chromosomes 11 and 12 sequencing consortia"/>
        </authorList>
    </citation>
    <scope>NUCLEOTIDE SEQUENCE [LARGE SCALE GENOMIC DNA]</scope>
</reference>
<feature type="region of interest" description="Disordered" evidence="1">
    <location>
        <begin position="1"/>
        <end position="102"/>
    </location>
</feature>
<feature type="region of interest" description="Disordered" evidence="1">
    <location>
        <begin position="140"/>
        <end position="182"/>
    </location>
</feature>
<reference evidence="2" key="3">
    <citation type="submission" date="2006-01" db="EMBL/GenBank/DDBJ databases">
        <authorList>
            <person name="Buell R."/>
        </authorList>
    </citation>
    <scope>NUCLEOTIDE SEQUENCE</scope>
</reference>
<feature type="compositionally biased region" description="Low complexity" evidence="1">
    <location>
        <begin position="352"/>
        <end position="368"/>
    </location>
</feature>
<dbReference type="EMBL" id="DP000011">
    <property type="protein sequence ID" value="ABA99988.2"/>
    <property type="molecule type" value="Genomic_DNA"/>
</dbReference>
<evidence type="ECO:0000313" key="2">
    <source>
        <dbReference type="EMBL" id="ABA99988.2"/>
    </source>
</evidence>
<feature type="compositionally biased region" description="Basic residues" evidence="1">
    <location>
        <begin position="221"/>
        <end position="230"/>
    </location>
</feature>
<feature type="region of interest" description="Disordered" evidence="1">
    <location>
        <begin position="345"/>
        <end position="466"/>
    </location>
</feature>
<reference evidence="2" key="2">
    <citation type="submission" date="2005-04" db="EMBL/GenBank/DDBJ databases">
        <authorList>
            <person name="Buell C.R."/>
            <person name="Wing R.A."/>
            <person name="McCombie W.A."/>
            <person name="Ouyang S."/>
        </authorList>
    </citation>
    <scope>NUCLEOTIDE SEQUENCE</scope>
</reference>
<gene>
    <name evidence="2" type="ordered locus">LOC_Os12g44110</name>
</gene>
<feature type="compositionally biased region" description="Basic and acidic residues" evidence="1">
    <location>
        <begin position="27"/>
        <end position="44"/>
    </location>
</feature>
<feature type="region of interest" description="Disordered" evidence="1">
    <location>
        <begin position="203"/>
        <end position="305"/>
    </location>
</feature>
<sequence>MDAAAAMEKQQQPGGGGGGGDQQRPVPRMEVDAIRDRERDVREAGHHRHHRQPAGVPHHRLPPPQRPRRHPPQLLLRHHQPRPPPRRLPLRHLPRPLHHHRRRLPRLLPRHACAYPHRRHPISPPPTLHCLLFLVVVPGPHTRPARRSPRRLRLPRRRRRRHPPLQPRLRRRPVRPAHRLRPPRHCQLLQLVLLHLHRRHDALRHPHHLPPEQRQLGDRTRRPRRPHGHLLRALLHGHPPLRPRPPRGQPLHQLRPGHRRRRPQAPRPRTGLRRRPVRPAAPEQAGGQDRVHGPVPVPGQGRRGDAGVEIEPVAAVHGAAGGGGEVPGADHPGVVGGDRVLHRGNAAGHVRGAPGAADGPAADEVVGVRGAGGVDGGVQHDGDDGVDPGVRPGGGAGAAAGDGEGGRDQPAAAHRGGAGAVGGDDGGGGGGGAAAAPAGRGGSEDVVPVAGAAAGGGGDVGGVRGDRADGAVLQAVPGEHEERGGGALLPGVRAGQLRERLHGGGGAPDHGVAGAGSEPRPPRPLLPNRRGHRGGQRLLLPPLRPLVQVQEHHHRRPRRAAGLSSSSARNRQHHSLQGLINFIITIDHSTVDGR</sequence>
<feature type="region of interest" description="Disordered" evidence="1">
    <location>
        <begin position="499"/>
        <end position="572"/>
    </location>
</feature>
<feature type="compositionally biased region" description="Gly residues" evidence="1">
    <location>
        <begin position="391"/>
        <end position="403"/>
    </location>
</feature>
<feature type="compositionally biased region" description="Gly residues" evidence="1">
    <location>
        <begin position="416"/>
        <end position="433"/>
    </location>
</feature>
<feature type="compositionally biased region" description="Gly residues" evidence="1">
    <location>
        <begin position="453"/>
        <end position="463"/>
    </location>
</feature>
<accession>Q2QLL0</accession>
<feature type="compositionally biased region" description="Basic residues" evidence="1">
    <location>
        <begin position="45"/>
        <end position="102"/>
    </location>
</feature>